<evidence type="ECO:0000256" key="6">
    <source>
        <dbReference type="ARBA" id="ARBA00022679"/>
    </source>
</evidence>
<keyword evidence="5" id="KW-0762">Sugar transport</keyword>
<dbReference type="AlphaFoldDB" id="A0A4P7SH07"/>
<dbReference type="InterPro" id="IPR036095">
    <property type="entry name" value="PTS_EIIB-like_sf"/>
</dbReference>
<dbReference type="InterPro" id="IPR013011">
    <property type="entry name" value="PTS_EIIB_2"/>
</dbReference>
<dbReference type="InterPro" id="IPR003353">
    <property type="entry name" value="PTS_IIB_fruc"/>
</dbReference>
<keyword evidence="4" id="KW-0597">Phosphoprotein</keyword>
<reference evidence="16 17" key="1">
    <citation type="submission" date="2019-04" db="EMBL/GenBank/DDBJ databases">
        <title>Isolation and identification of Cellulomonas shaoxiangyii sp. Nov. isolated from feces of the Tibetan antelopes (Pantholops hodgsonii) in the Qinghai-Tibet plateau of China.</title>
        <authorList>
            <person name="Tian Z."/>
        </authorList>
    </citation>
    <scope>NUCLEOTIDE SEQUENCE [LARGE SCALE GENOMIC DNA]</scope>
    <source>
        <strain evidence="16 17">Z28</strain>
    </source>
</reference>
<keyword evidence="17" id="KW-1185">Reference proteome</keyword>
<dbReference type="PANTHER" id="PTHR30505:SF0">
    <property type="entry name" value="FRUCTOSE-LIKE PTS SYSTEM EIIBC COMPONENT-RELATED"/>
    <property type="match status" value="1"/>
</dbReference>
<dbReference type="Pfam" id="PF02302">
    <property type="entry name" value="PTS_IIB"/>
    <property type="match status" value="1"/>
</dbReference>
<feature type="transmembrane region" description="Helical" evidence="13">
    <location>
        <begin position="467"/>
        <end position="487"/>
    </location>
</feature>
<dbReference type="GO" id="GO:0005886">
    <property type="term" value="C:plasma membrane"/>
    <property type="evidence" value="ECO:0007669"/>
    <property type="project" value="UniProtKB-SubCell"/>
</dbReference>
<proteinExistence type="predicted"/>
<feature type="transmembrane region" description="Helical" evidence="13">
    <location>
        <begin position="428"/>
        <end position="447"/>
    </location>
</feature>
<dbReference type="GO" id="GO:0005351">
    <property type="term" value="F:carbohydrate:proton symporter activity"/>
    <property type="evidence" value="ECO:0007669"/>
    <property type="project" value="InterPro"/>
</dbReference>
<feature type="transmembrane region" description="Helical" evidence="13">
    <location>
        <begin position="145"/>
        <end position="170"/>
    </location>
</feature>
<evidence type="ECO:0000256" key="8">
    <source>
        <dbReference type="ARBA" id="ARBA00022692"/>
    </source>
</evidence>
<feature type="region of interest" description="Disordered" evidence="12">
    <location>
        <begin position="108"/>
        <end position="131"/>
    </location>
</feature>
<keyword evidence="6" id="KW-0808">Transferase</keyword>
<feature type="domain" description="PTS EIIB type-2" evidence="14">
    <location>
        <begin position="1"/>
        <end position="98"/>
    </location>
</feature>
<keyword evidence="10 13" id="KW-1133">Transmembrane helix</keyword>
<evidence type="ECO:0000259" key="14">
    <source>
        <dbReference type="PROSITE" id="PS51099"/>
    </source>
</evidence>
<dbReference type="EMBL" id="CP039291">
    <property type="protein sequence ID" value="QCB92971.1"/>
    <property type="molecule type" value="Genomic_DNA"/>
</dbReference>
<dbReference type="GO" id="GO:0090563">
    <property type="term" value="F:protein-phosphocysteine-sugar phosphotransferase activity"/>
    <property type="evidence" value="ECO:0007669"/>
    <property type="project" value="TreeGrafter"/>
</dbReference>
<dbReference type="NCBIfam" id="TIGR00829">
    <property type="entry name" value="FRU"/>
    <property type="match status" value="1"/>
</dbReference>
<feature type="transmembrane region" description="Helical" evidence="13">
    <location>
        <begin position="313"/>
        <end position="336"/>
    </location>
</feature>
<dbReference type="RefSeq" id="WP_135973922.1">
    <property type="nucleotide sequence ID" value="NZ_CP039291.1"/>
</dbReference>
<name>A0A4P7SH07_9CELL</name>
<dbReference type="GO" id="GO:0009401">
    <property type="term" value="P:phosphoenolpyruvate-dependent sugar phosphotransferase system"/>
    <property type="evidence" value="ECO:0007669"/>
    <property type="project" value="UniProtKB-KW"/>
</dbReference>
<evidence type="ECO:0000256" key="11">
    <source>
        <dbReference type="ARBA" id="ARBA00023136"/>
    </source>
</evidence>
<dbReference type="NCBIfam" id="TIGR01427">
    <property type="entry name" value="PTS_IIC_fructo"/>
    <property type="match status" value="1"/>
</dbReference>
<evidence type="ECO:0000256" key="2">
    <source>
        <dbReference type="ARBA" id="ARBA00022448"/>
    </source>
</evidence>
<keyword evidence="11 13" id="KW-0472">Membrane</keyword>
<dbReference type="SUPFAM" id="SSF52794">
    <property type="entry name" value="PTS system IIB component-like"/>
    <property type="match status" value="1"/>
</dbReference>
<organism evidence="16 17">
    <name type="scientific">Cellulomonas shaoxiangyii</name>
    <dbReference type="NCBI Taxonomy" id="2566013"/>
    <lineage>
        <taxon>Bacteria</taxon>
        <taxon>Bacillati</taxon>
        <taxon>Actinomycetota</taxon>
        <taxon>Actinomycetes</taxon>
        <taxon>Micrococcales</taxon>
        <taxon>Cellulomonadaceae</taxon>
        <taxon>Cellulomonas</taxon>
    </lineage>
</organism>
<protein>
    <submittedName>
        <fullName evidence="16">PTS fructose transporter subunit IIBC</fullName>
    </submittedName>
</protein>
<evidence type="ECO:0000313" key="16">
    <source>
        <dbReference type="EMBL" id="QCB92971.1"/>
    </source>
</evidence>
<feature type="domain" description="PTS EIIC type-2" evidence="15">
    <location>
        <begin position="137"/>
        <end position="497"/>
    </location>
</feature>
<comment type="subcellular location">
    <subcellularLocation>
        <location evidence="1">Cell inner membrane</location>
        <topology evidence="1">Multi-pass membrane protein</topology>
    </subcellularLocation>
</comment>
<evidence type="ECO:0000259" key="15">
    <source>
        <dbReference type="PROSITE" id="PS51104"/>
    </source>
</evidence>
<keyword evidence="3" id="KW-1003">Cell membrane</keyword>
<feature type="transmembrane region" description="Helical" evidence="13">
    <location>
        <begin position="236"/>
        <end position="266"/>
    </location>
</feature>
<feature type="transmembrane region" description="Helical" evidence="13">
    <location>
        <begin position="366"/>
        <end position="386"/>
    </location>
</feature>
<dbReference type="GO" id="GO:0016301">
    <property type="term" value="F:kinase activity"/>
    <property type="evidence" value="ECO:0007669"/>
    <property type="project" value="UniProtKB-KW"/>
</dbReference>
<dbReference type="InterPro" id="IPR003501">
    <property type="entry name" value="PTS_EIIB_2/3"/>
</dbReference>
<accession>A0A4P7SH07</accession>
<dbReference type="Pfam" id="PF02378">
    <property type="entry name" value="PTS_EIIC"/>
    <property type="match status" value="1"/>
</dbReference>
<evidence type="ECO:0000256" key="1">
    <source>
        <dbReference type="ARBA" id="ARBA00004429"/>
    </source>
</evidence>
<dbReference type="PROSITE" id="PS51104">
    <property type="entry name" value="PTS_EIIC_TYPE_2"/>
    <property type="match status" value="1"/>
</dbReference>
<dbReference type="Proteomes" id="UP000296469">
    <property type="component" value="Chromosome"/>
</dbReference>
<evidence type="ECO:0000256" key="9">
    <source>
        <dbReference type="ARBA" id="ARBA00022777"/>
    </source>
</evidence>
<evidence type="ECO:0000313" key="17">
    <source>
        <dbReference type="Proteomes" id="UP000296469"/>
    </source>
</evidence>
<evidence type="ECO:0000256" key="13">
    <source>
        <dbReference type="SAM" id="Phobius"/>
    </source>
</evidence>
<keyword evidence="8 13" id="KW-0812">Transmembrane</keyword>
<sequence length="510" mass="51157">MKLVAVTSCPTGIAHTYMAAEALEQAGKAAGVEVHVETQGSAGSTPLDPALVASADGVIYAADLEVKDKQRFAGKPFVDVGVKKAVHDAPGVIAAAVAAVEQAPAHDAPAPAAAPVSTSAGGQAPAGDRGAGAGTKVRQWLMTGVSYLIPFVAAGGILIAVSFMLAQIAWGGAEGAIEVTGVPVEDVVGAFDVASLQDWAVVLNATGSAAFGFLVPVLSGFIAYGIADRPGLVPGFVGGATAVLVGAGFLGGLVTGFLAGFLALWISRWNVPRGVRGIMPVVVVPLLSSLVVGIVMLVLVGRPIAAAMDGLTSWLNGLSGANLVLMGALLGAMMGFDLGGPVNKVAYTFAVTGLATEGLTTGAVQYQIMAAVMGAGMVAPLALALATTVRKRLFTHAEQENGKAAWLLGLSFISEGAIPFAAADPWRIIVSSLVGSSVTGALVMAFGSSVVAPHGGVWVLPLIGNPLGFLVAVAAGMVVTALLVIVLKTAKHDPLVEADRAADERDLVAA</sequence>
<evidence type="ECO:0000256" key="12">
    <source>
        <dbReference type="SAM" id="MobiDB-lite"/>
    </source>
</evidence>
<dbReference type="InterPro" id="IPR003352">
    <property type="entry name" value="PTS_EIIC"/>
</dbReference>
<dbReference type="InterPro" id="IPR050864">
    <property type="entry name" value="Bacterial_PTS_Sugar_Transport"/>
</dbReference>
<gene>
    <name evidence="16" type="ORF">E5225_04755</name>
</gene>
<feature type="transmembrane region" description="Helical" evidence="13">
    <location>
        <begin position="199"/>
        <end position="224"/>
    </location>
</feature>
<evidence type="ECO:0000256" key="7">
    <source>
        <dbReference type="ARBA" id="ARBA00022683"/>
    </source>
</evidence>
<evidence type="ECO:0000256" key="3">
    <source>
        <dbReference type="ARBA" id="ARBA00022475"/>
    </source>
</evidence>
<feature type="transmembrane region" description="Helical" evidence="13">
    <location>
        <begin position="278"/>
        <end position="301"/>
    </location>
</feature>
<evidence type="ECO:0000256" key="5">
    <source>
        <dbReference type="ARBA" id="ARBA00022597"/>
    </source>
</evidence>
<dbReference type="PANTHER" id="PTHR30505">
    <property type="entry name" value="FRUCTOSE-LIKE PERMEASE"/>
    <property type="match status" value="1"/>
</dbReference>
<keyword evidence="2" id="KW-0813">Transport</keyword>
<dbReference type="Gene3D" id="3.40.50.2300">
    <property type="match status" value="1"/>
</dbReference>
<evidence type="ECO:0000256" key="10">
    <source>
        <dbReference type="ARBA" id="ARBA00022989"/>
    </source>
</evidence>
<dbReference type="InterPro" id="IPR013014">
    <property type="entry name" value="PTS_EIIC_2"/>
</dbReference>
<dbReference type="OrthoDB" id="9782569at2"/>
<dbReference type="PROSITE" id="PS51099">
    <property type="entry name" value="PTS_EIIB_TYPE_2"/>
    <property type="match status" value="1"/>
</dbReference>
<keyword evidence="7" id="KW-0598">Phosphotransferase system</keyword>
<dbReference type="KEGG" id="celz:E5225_04755"/>
<dbReference type="CDD" id="cd05569">
    <property type="entry name" value="PTS_IIB_fructose"/>
    <property type="match status" value="1"/>
</dbReference>
<dbReference type="InterPro" id="IPR006327">
    <property type="entry name" value="PTS_IIC_fruc"/>
</dbReference>
<evidence type="ECO:0000256" key="4">
    <source>
        <dbReference type="ARBA" id="ARBA00022553"/>
    </source>
</evidence>
<dbReference type="GO" id="GO:0022877">
    <property type="term" value="F:protein-N(PI)-phosphohistidine-fructose phosphotransferase system transporter activity"/>
    <property type="evidence" value="ECO:0007669"/>
    <property type="project" value="InterPro"/>
</dbReference>
<keyword evidence="9" id="KW-0418">Kinase</keyword>